<feature type="domain" description="DC1" evidence="3">
    <location>
        <begin position="18"/>
        <end position="62"/>
    </location>
</feature>
<feature type="region of interest" description="Disordered" evidence="2">
    <location>
        <begin position="312"/>
        <end position="331"/>
    </location>
</feature>
<keyword evidence="5" id="KW-1185">Reference proteome</keyword>
<keyword evidence="1" id="KW-0677">Repeat</keyword>
<evidence type="ECO:0000313" key="5">
    <source>
        <dbReference type="Proteomes" id="UP001604277"/>
    </source>
</evidence>
<dbReference type="SUPFAM" id="SSF57889">
    <property type="entry name" value="Cysteine-rich domain"/>
    <property type="match status" value="1"/>
</dbReference>
<feature type="compositionally biased region" description="Gly residues" evidence="2">
    <location>
        <begin position="312"/>
        <end position="327"/>
    </location>
</feature>
<evidence type="ECO:0000256" key="2">
    <source>
        <dbReference type="SAM" id="MobiDB-lite"/>
    </source>
</evidence>
<name>A0ABD1TQY4_9LAMI</name>
<gene>
    <name evidence="4" type="ORF">Fot_28989</name>
</gene>
<evidence type="ECO:0000256" key="1">
    <source>
        <dbReference type="ARBA" id="ARBA00022737"/>
    </source>
</evidence>
<protein>
    <recommendedName>
        <fullName evidence="3">DC1 domain-containing protein</fullName>
    </recommendedName>
</protein>
<dbReference type="PANTHER" id="PTHR46288">
    <property type="entry name" value="PHORBOL-ESTER/DAG-TYPE DOMAIN-CONTAINING PROTEIN"/>
    <property type="match status" value="1"/>
</dbReference>
<dbReference type="InterPro" id="IPR046349">
    <property type="entry name" value="C1-like_sf"/>
</dbReference>
<reference evidence="5" key="1">
    <citation type="submission" date="2024-07" db="EMBL/GenBank/DDBJ databases">
        <title>Two chromosome-level genome assemblies of Korean endemic species Abeliophyllum distichum and Forsythia ovata (Oleaceae).</title>
        <authorList>
            <person name="Jang H."/>
        </authorList>
    </citation>
    <scope>NUCLEOTIDE SEQUENCE [LARGE SCALE GENOMIC DNA]</scope>
</reference>
<dbReference type="Proteomes" id="UP001604277">
    <property type="component" value="Unassembled WGS sequence"/>
</dbReference>
<dbReference type="EMBL" id="JBFOLJ010000008">
    <property type="protein sequence ID" value="KAL2515018.1"/>
    <property type="molecule type" value="Genomic_DNA"/>
</dbReference>
<evidence type="ECO:0000259" key="3">
    <source>
        <dbReference type="Pfam" id="PF03107"/>
    </source>
</evidence>
<proteinExistence type="predicted"/>
<dbReference type="Pfam" id="PF03107">
    <property type="entry name" value="C1_2"/>
    <property type="match status" value="3"/>
</dbReference>
<dbReference type="PANTHER" id="PTHR46288:SF80">
    <property type="entry name" value="CYSTEINE_HISTIDINE-RICH C1 DOMAIN FAMILY PROTEIN"/>
    <property type="match status" value="1"/>
</dbReference>
<comment type="caution">
    <text evidence="4">The sequence shown here is derived from an EMBL/GenBank/DDBJ whole genome shotgun (WGS) entry which is preliminary data.</text>
</comment>
<feature type="domain" description="DC1" evidence="3">
    <location>
        <begin position="131"/>
        <end position="176"/>
    </location>
</feature>
<dbReference type="AlphaFoldDB" id="A0ABD1TQY4"/>
<sequence>MGRVNQNSSASAPLIKHFSHPHELEPIPHNPQNLILCSGCKLEASGIMYTCTPCNFSLHKACTQFPKLITHPSHPGCNLTLLPVSTYPGGKFNCDACNRHGEGFSYHCVKCDYDLHVVCAKNPLKITHRAHSCPLQLTFKNPYEAKGFSCDICRQIGVKQWLYRCNSCEFDVHLDCTMAMPKHSVKEQKFMLHHHHSYPSASHQNHHVAAGFPLNPNHNLMHSASTGSQFQAPGQANNLMHSASIGGIANPHMGPVNTGSVPTNMVPMHNNIQPRPNKDNGLGATMMTAAMQGLVEGAFQQVGQNVMQGIIGGGDSGENGGTDGGADGYSESAAVRNDKAGVEEDSEDDELVYATAILSEEVMKYKMGFTVTLLAVLVGEEVMK</sequence>
<evidence type="ECO:0000313" key="4">
    <source>
        <dbReference type="EMBL" id="KAL2515018.1"/>
    </source>
</evidence>
<dbReference type="InterPro" id="IPR004146">
    <property type="entry name" value="DC1"/>
</dbReference>
<organism evidence="4 5">
    <name type="scientific">Forsythia ovata</name>
    <dbReference type="NCBI Taxonomy" id="205694"/>
    <lineage>
        <taxon>Eukaryota</taxon>
        <taxon>Viridiplantae</taxon>
        <taxon>Streptophyta</taxon>
        <taxon>Embryophyta</taxon>
        <taxon>Tracheophyta</taxon>
        <taxon>Spermatophyta</taxon>
        <taxon>Magnoliopsida</taxon>
        <taxon>eudicotyledons</taxon>
        <taxon>Gunneridae</taxon>
        <taxon>Pentapetalae</taxon>
        <taxon>asterids</taxon>
        <taxon>lamiids</taxon>
        <taxon>Lamiales</taxon>
        <taxon>Oleaceae</taxon>
        <taxon>Forsythieae</taxon>
        <taxon>Forsythia</taxon>
    </lineage>
</organism>
<feature type="domain" description="DC1" evidence="3">
    <location>
        <begin position="72"/>
        <end position="120"/>
    </location>
</feature>
<accession>A0ABD1TQY4</accession>